<feature type="transmembrane region" description="Helical" evidence="7">
    <location>
        <begin position="110"/>
        <end position="135"/>
    </location>
</feature>
<evidence type="ECO:0000259" key="9">
    <source>
        <dbReference type="PROSITE" id="PS50928"/>
    </source>
</evidence>
<dbReference type="InterPro" id="IPR035906">
    <property type="entry name" value="MetI-like_sf"/>
</dbReference>
<organism evidence="10 11">
    <name type="scientific">Trueperella pyogenes</name>
    <dbReference type="NCBI Taxonomy" id="1661"/>
    <lineage>
        <taxon>Bacteria</taxon>
        <taxon>Bacillati</taxon>
        <taxon>Actinomycetota</taxon>
        <taxon>Actinomycetes</taxon>
        <taxon>Actinomycetales</taxon>
        <taxon>Actinomycetaceae</taxon>
        <taxon>Trueperella</taxon>
    </lineage>
</organism>
<evidence type="ECO:0000256" key="5">
    <source>
        <dbReference type="ARBA" id="ARBA00022989"/>
    </source>
</evidence>
<dbReference type="GO" id="GO:0005886">
    <property type="term" value="C:plasma membrane"/>
    <property type="evidence" value="ECO:0007669"/>
    <property type="project" value="UniProtKB-SubCell"/>
</dbReference>
<dbReference type="Gene3D" id="1.10.3720.10">
    <property type="entry name" value="MetI-like"/>
    <property type="match status" value="1"/>
</dbReference>
<dbReference type="Proteomes" id="UP000275951">
    <property type="component" value="Chromosome"/>
</dbReference>
<evidence type="ECO:0000256" key="1">
    <source>
        <dbReference type="ARBA" id="ARBA00004651"/>
    </source>
</evidence>
<dbReference type="PROSITE" id="PS50928">
    <property type="entry name" value="ABC_TM1"/>
    <property type="match status" value="1"/>
</dbReference>
<protein>
    <submittedName>
        <fullName evidence="10">ABC transporter permease subunit</fullName>
    </submittedName>
</protein>
<dbReference type="RefSeq" id="WP_108726154.1">
    <property type="nucleotide sequence ID" value="NZ_CP029001.1"/>
</dbReference>
<dbReference type="EMBL" id="CP033905">
    <property type="protein sequence ID" value="AZR07427.1"/>
    <property type="molecule type" value="Genomic_DNA"/>
</dbReference>
<sequence>MPASKASLAAAPNRTEPADQRQMNRSKLAWVIGGSVLLVGLWWAVASTQLEYVFPSPLSTLRAGVELLGDSVFWQQIASTLSRAGMGLALAITTGVLWGSASGKWRRIDWLTMPTLQFLLSTPAVVFVILAMVWLGTKGESVVLVVCLVTVPLISAATRGAVRAIDPDLVEMAHLYRFSRRTRIVHLLIPAITPAVLSASTVALGQSVRVAVMAELLATTSGIGAGLRLAQINIETPRVFAYAMILAAMTFAFELAVLGPLRERGRLIAQRHAKTR</sequence>
<comment type="similarity">
    <text evidence="7">Belongs to the binding-protein-dependent transport system permease family.</text>
</comment>
<evidence type="ECO:0000256" key="3">
    <source>
        <dbReference type="ARBA" id="ARBA00022475"/>
    </source>
</evidence>
<feature type="transmembrane region" description="Helical" evidence="7">
    <location>
        <begin position="239"/>
        <end position="258"/>
    </location>
</feature>
<comment type="subcellular location">
    <subcellularLocation>
        <location evidence="1 7">Cell membrane</location>
        <topology evidence="1 7">Multi-pass membrane protein</topology>
    </subcellularLocation>
</comment>
<feature type="transmembrane region" description="Helical" evidence="7">
    <location>
        <begin position="77"/>
        <end position="98"/>
    </location>
</feature>
<accession>A0A3Q9GGH6</accession>
<dbReference type="PANTHER" id="PTHR30151:SF38">
    <property type="entry name" value="ALIPHATIC SULFONATES TRANSPORT PERMEASE PROTEIN SSUC-RELATED"/>
    <property type="match status" value="1"/>
</dbReference>
<dbReference type="InterPro" id="IPR000515">
    <property type="entry name" value="MetI-like"/>
</dbReference>
<evidence type="ECO:0000256" key="7">
    <source>
        <dbReference type="RuleBase" id="RU363032"/>
    </source>
</evidence>
<keyword evidence="5 7" id="KW-1133">Transmembrane helix</keyword>
<evidence type="ECO:0000256" key="8">
    <source>
        <dbReference type="SAM" id="MobiDB-lite"/>
    </source>
</evidence>
<dbReference type="SUPFAM" id="SSF161098">
    <property type="entry name" value="MetI-like"/>
    <property type="match status" value="1"/>
</dbReference>
<feature type="region of interest" description="Disordered" evidence="8">
    <location>
        <begin position="1"/>
        <end position="20"/>
    </location>
</feature>
<keyword evidence="4 7" id="KW-0812">Transmembrane</keyword>
<gene>
    <name evidence="10" type="ORF">EBQ10_09120</name>
</gene>
<evidence type="ECO:0000313" key="11">
    <source>
        <dbReference type="Proteomes" id="UP000275951"/>
    </source>
</evidence>
<reference evidence="10 11" key="1">
    <citation type="submission" date="2018-11" db="EMBL/GenBank/DDBJ databases">
        <title>Multidrug-resistant genes are associated with an 42-kb island TGI1 carrying a complex class 1 integron in a Trueperella pyogenes.</title>
        <authorList>
            <person name="Dong W."/>
        </authorList>
    </citation>
    <scope>NUCLEOTIDE SEQUENCE [LARGE SCALE GENOMIC DNA]</scope>
    <source>
        <strain evidence="10 11">TP4</strain>
    </source>
</reference>
<proteinExistence type="inferred from homology"/>
<evidence type="ECO:0000313" key="10">
    <source>
        <dbReference type="EMBL" id="AZR07427.1"/>
    </source>
</evidence>
<keyword evidence="6 7" id="KW-0472">Membrane</keyword>
<dbReference type="PANTHER" id="PTHR30151">
    <property type="entry name" value="ALKANE SULFONATE ABC TRANSPORTER-RELATED, MEMBRANE SUBUNIT"/>
    <property type="match status" value="1"/>
</dbReference>
<evidence type="ECO:0000256" key="2">
    <source>
        <dbReference type="ARBA" id="ARBA00022448"/>
    </source>
</evidence>
<keyword evidence="3" id="KW-1003">Cell membrane</keyword>
<feature type="domain" description="ABC transmembrane type-1" evidence="9">
    <location>
        <begin position="77"/>
        <end position="257"/>
    </location>
</feature>
<evidence type="ECO:0000256" key="6">
    <source>
        <dbReference type="ARBA" id="ARBA00023136"/>
    </source>
</evidence>
<evidence type="ECO:0000256" key="4">
    <source>
        <dbReference type="ARBA" id="ARBA00022692"/>
    </source>
</evidence>
<feature type="transmembrane region" description="Helical" evidence="7">
    <location>
        <begin position="141"/>
        <end position="162"/>
    </location>
</feature>
<feature type="transmembrane region" description="Helical" evidence="7">
    <location>
        <begin position="28"/>
        <end position="45"/>
    </location>
</feature>
<dbReference type="AlphaFoldDB" id="A0A3Q9GGH6"/>
<dbReference type="GO" id="GO:0055085">
    <property type="term" value="P:transmembrane transport"/>
    <property type="evidence" value="ECO:0007669"/>
    <property type="project" value="InterPro"/>
</dbReference>
<feature type="transmembrane region" description="Helical" evidence="7">
    <location>
        <begin position="183"/>
        <end position="204"/>
    </location>
</feature>
<dbReference type="Pfam" id="PF00528">
    <property type="entry name" value="BPD_transp_1"/>
    <property type="match status" value="1"/>
</dbReference>
<name>A0A3Q9GGH6_9ACTO</name>
<keyword evidence="2 7" id="KW-0813">Transport</keyword>